<dbReference type="InterPro" id="IPR001763">
    <property type="entry name" value="Rhodanese-like_dom"/>
</dbReference>
<dbReference type="Pfam" id="PF00581">
    <property type="entry name" value="Rhodanese"/>
    <property type="match status" value="1"/>
</dbReference>
<feature type="domain" description="Rhodanese" evidence="2">
    <location>
        <begin position="52"/>
        <end position="137"/>
    </location>
</feature>
<comment type="caution">
    <text evidence="3">The sequence shown here is derived from an EMBL/GenBank/DDBJ whole genome shotgun (WGS) entry which is preliminary data.</text>
</comment>
<evidence type="ECO:0000256" key="1">
    <source>
        <dbReference type="SAM" id="SignalP"/>
    </source>
</evidence>
<dbReference type="InterPro" id="IPR036873">
    <property type="entry name" value="Rhodanese-like_dom_sf"/>
</dbReference>
<feature type="chain" id="PRO_5045677518" evidence="1">
    <location>
        <begin position="28"/>
        <end position="143"/>
    </location>
</feature>
<dbReference type="PANTHER" id="PTHR45431">
    <property type="entry name" value="RHODANESE-LIKE DOMAIN-CONTAINING PROTEIN 15, CHLOROPLASTIC"/>
    <property type="match status" value="1"/>
</dbReference>
<dbReference type="EMBL" id="JAFIMU010000008">
    <property type="protein sequence ID" value="MBN8231262.1"/>
    <property type="molecule type" value="Genomic_DNA"/>
</dbReference>
<dbReference type="PROSITE" id="PS50206">
    <property type="entry name" value="RHODANESE_3"/>
    <property type="match status" value="1"/>
</dbReference>
<dbReference type="CDD" id="cd00158">
    <property type="entry name" value="RHOD"/>
    <property type="match status" value="1"/>
</dbReference>
<dbReference type="Gene3D" id="3.40.250.10">
    <property type="entry name" value="Rhodanese-like domain"/>
    <property type="match status" value="1"/>
</dbReference>
<reference evidence="3 4" key="1">
    <citation type="submission" date="2021-02" db="EMBL/GenBank/DDBJ databases">
        <title>De Novo genome assembly of isolated myxobacteria.</title>
        <authorList>
            <person name="Stevens D.C."/>
        </authorList>
    </citation>
    <scope>NUCLEOTIDE SEQUENCE [LARGE SCALE GENOMIC DNA]</scope>
    <source>
        <strain evidence="3 4">ATCC 29039</strain>
    </source>
</reference>
<dbReference type="Proteomes" id="UP000664052">
    <property type="component" value="Unassembled WGS sequence"/>
</dbReference>
<evidence type="ECO:0000313" key="3">
    <source>
        <dbReference type="EMBL" id="MBN8231262.1"/>
    </source>
</evidence>
<protein>
    <submittedName>
        <fullName evidence="3">Rhodanese-like domain-containing protein</fullName>
    </submittedName>
</protein>
<proteinExistence type="predicted"/>
<dbReference type="PROSITE" id="PS51257">
    <property type="entry name" value="PROKAR_LIPOPROTEIN"/>
    <property type="match status" value="1"/>
</dbReference>
<keyword evidence="4" id="KW-1185">Reference proteome</keyword>
<dbReference type="RefSeq" id="WP_207055520.1">
    <property type="nucleotide sequence ID" value="NZ_JAFIMU010000008.1"/>
</dbReference>
<dbReference type="PANTHER" id="PTHR45431:SF3">
    <property type="entry name" value="RHODANESE-LIKE DOMAIN-CONTAINING PROTEIN 15, CHLOROPLASTIC"/>
    <property type="match status" value="1"/>
</dbReference>
<dbReference type="SMART" id="SM00450">
    <property type="entry name" value="RHOD"/>
    <property type="match status" value="1"/>
</dbReference>
<feature type="signal peptide" evidence="1">
    <location>
        <begin position="1"/>
        <end position="27"/>
    </location>
</feature>
<gene>
    <name evidence="3" type="ORF">JYK02_27460</name>
</gene>
<name>A0ABS3DIW0_9BACT</name>
<organism evidence="3 4">
    <name type="scientific">Corallococcus macrosporus</name>
    <dbReference type="NCBI Taxonomy" id="35"/>
    <lineage>
        <taxon>Bacteria</taxon>
        <taxon>Pseudomonadati</taxon>
        <taxon>Myxococcota</taxon>
        <taxon>Myxococcia</taxon>
        <taxon>Myxococcales</taxon>
        <taxon>Cystobacterineae</taxon>
        <taxon>Myxococcaceae</taxon>
        <taxon>Corallococcus</taxon>
    </lineage>
</organism>
<evidence type="ECO:0000259" key="2">
    <source>
        <dbReference type="PROSITE" id="PS50206"/>
    </source>
</evidence>
<dbReference type="InterPro" id="IPR052367">
    <property type="entry name" value="Thiosulfate_ST/Rhodanese-like"/>
</dbReference>
<accession>A0ABS3DIW0</accession>
<evidence type="ECO:0000313" key="4">
    <source>
        <dbReference type="Proteomes" id="UP000664052"/>
    </source>
</evidence>
<dbReference type="SUPFAM" id="SSF52821">
    <property type="entry name" value="Rhodanese/Cell cycle control phosphatase"/>
    <property type="match status" value="1"/>
</dbReference>
<sequence length="143" mass="14800">MSRPSIRFLAAAGLGFALPLAVVGACATPREEVAPATRPATAVTATRAQELVAHGALLLDVRTQEEYGEGHLVGAQHLSLQSLQAGERPAIPADQPVIVYCRTGRRSAQAAQVLREAGFQHVHDLGAMENGVGAFGASPAVGQ</sequence>
<keyword evidence="1" id="KW-0732">Signal</keyword>